<dbReference type="EMBL" id="VSSQ01004876">
    <property type="protein sequence ID" value="MPM26974.1"/>
    <property type="molecule type" value="Genomic_DNA"/>
</dbReference>
<evidence type="ECO:0000313" key="1">
    <source>
        <dbReference type="EMBL" id="MPM26974.1"/>
    </source>
</evidence>
<sequence>MPGWGDLYLMNERFSLFYYVHCICMFIDNEHTNTMNNQFQYTINTVAHFTPNASQKL</sequence>
<protein>
    <submittedName>
        <fullName evidence="1">Uncharacterized protein</fullName>
    </submittedName>
</protein>
<name>A0A644YLI5_9ZZZZ</name>
<proteinExistence type="predicted"/>
<gene>
    <name evidence="1" type="ORF">SDC9_73479</name>
</gene>
<accession>A0A644YLI5</accession>
<reference evidence="1" key="1">
    <citation type="submission" date="2019-08" db="EMBL/GenBank/DDBJ databases">
        <authorList>
            <person name="Kucharzyk K."/>
            <person name="Murdoch R.W."/>
            <person name="Higgins S."/>
            <person name="Loffler F."/>
        </authorList>
    </citation>
    <scope>NUCLEOTIDE SEQUENCE</scope>
</reference>
<dbReference type="AlphaFoldDB" id="A0A644YLI5"/>
<organism evidence="1">
    <name type="scientific">bioreactor metagenome</name>
    <dbReference type="NCBI Taxonomy" id="1076179"/>
    <lineage>
        <taxon>unclassified sequences</taxon>
        <taxon>metagenomes</taxon>
        <taxon>ecological metagenomes</taxon>
    </lineage>
</organism>
<comment type="caution">
    <text evidence="1">The sequence shown here is derived from an EMBL/GenBank/DDBJ whole genome shotgun (WGS) entry which is preliminary data.</text>
</comment>